<evidence type="ECO:0000313" key="2">
    <source>
        <dbReference type="Proteomes" id="UP000184255"/>
    </source>
</evidence>
<dbReference type="RefSeq" id="XP_041689396.1">
    <property type="nucleotide sequence ID" value="XM_041823858.1"/>
</dbReference>
<accession>A0A1L7UDH1</accession>
<dbReference type="EMBL" id="FCQH01000016">
    <property type="protein sequence ID" value="CVL05581.1"/>
    <property type="molecule type" value="Genomic_DNA"/>
</dbReference>
<dbReference type="GeneID" id="65089911"/>
<sequence length="56" mass="6730">MTCSPHGLTLSKRRLVRRMQMHLEVPNRQDERVGRNRGSWGCPWHWVFLRALVMSR</sequence>
<protein>
    <submittedName>
        <fullName evidence="1">Uncharacterized protein</fullName>
    </submittedName>
</protein>
<evidence type="ECO:0000313" key="1">
    <source>
        <dbReference type="EMBL" id="CVL05581.1"/>
    </source>
</evidence>
<dbReference type="AlphaFoldDB" id="A0A1L7UDH1"/>
<dbReference type="Proteomes" id="UP000184255">
    <property type="component" value="Unassembled WGS sequence"/>
</dbReference>
<comment type="caution">
    <text evidence="1">The sequence shown here is derived from an EMBL/GenBank/DDBJ whole genome shotgun (WGS) entry which is preliminary data.</text>
</comment>
<proteinExistence type="predicted"/>
<organism evidence="1 2">
    <name type="scientific">Fusarium mangiferae</name>
    <name type="common">Mango malformation disease fungus</name>
    <dbReference type="NCBI Taxonomy" id="192010"/>
    <lineage>
        <taxon>Eukaryota</taxon>
        <taxon>Fungi</taxon>
        <taxon>Dikarya</taxon>
        <taxon>Ascomycota</taxon>
        <taxon>Pezizomycotina</taxon>
        <taxon>Sordariomycetes</taxon>
        <taxon>Hypocreomycetidae</taxon>
        <taxon>Hypocreales</taxon>
        <taxon>Nectriaceae</taxon>
        <taxon>Fusarium</taxon>
        <taxon>Fusarium fujikuroi species complex</taxon>
    </lineage>
</organism>
<keyword evidence="2" id="KW-1185">Reference proteome</keyword>
<name>A0A1L7UDH1_FUSMA</name>
<dbReference type="VEuPathDB" id="FungiDB:FMAN_10658"/>
<gene>
    <name evidence="1" type="ORF">FMAN_10658</name>
</gene>
<reference evidence="2" key="1">
    <citation type="journal article" date="2016" name="Genome Biol. Evol.">
        <title>Comparative 'omics' of the Fusarium fujikuroi species complex highlights differences in genetic potential and metabolite synthesis.</title>
        <authorList>
            <person name="Niehaus E.-M."/>
            <person name="Muensterkoetter M."/>
            <person name="Proctor R.H."/>
            <person name="Brown D.W."/>
            <person name="Sharon A."/>
            <person name="Idan Y."/>
            <person name="Oren-Young L."/>
            <person name="Sieber C.M."/>
            <person name="Novak O."/>
            <person name="Pencik A."/>
            <person name="Tarkowska D."/>
            <person name="Hromadova K."/>
            <person name="Freeman S."/>
            <person name="Maymon M."/>
            <person name="Elazar M."/>
            <person name="Youssef S.A."/>
            <person name="El-Shabrawy E.S.M."/>
            <person name="Shalaby A.B.A."/>
            <person name="Houterman P."/>
            <person name="Brock N.L."/>
            <person name="Burkhardt I."/>
            <person name="Tsavkelova E.A."/>
            <person name="Dickschat J.S."/>
            <person name="Galuszka P."/>
            <person name="Gueldener U."/>
            <person name="Tudzynski B."/>
        </authorList>
    </citation>
    <scope>NUCLEOTIDE SEQUENCE [LARGE SCALE GENOMIC DNA]</scope>
    <source>
        <strain evidence="2">MRC7560</strain>
    </source>
</reference>